<dbReference type="PROSITE" id="PS00086">
    <property type="entry name" value="CYTOCHROME_P450"/>
    <property type="match status" value="2"/>
</dbReference>
<dbReference type="GO" id="GO:0005506">
    <property type="term" value="F:iron ion binding"/>
    <property type="evidence" value="ECO:0007669"/>
    <property type="project" value="InterPro"/>
</dbReference>
<dbReference type="SUPFAM" id="SSF48264">
    <property type="entry name" value="Cytochrome P450"/>
    <property type="match status" value="2"/>
</dbReference>
<evidence type="ECO:0000256" key="18">
    <source>
        <dbReference type="ARBA" id="ARBA00023175"/>
    </source>
</evidence>
<keyword evidence="12 21" id="KW-0067">ATP-binding</keyword>
<dbReference type="EMBL" id="JARPUR010000003">
    <property type="protein sequence ID" value="KAK4879222.1"/>
    <property type="molecule type" value="Genomic_DNA"/>
</dbReference>
<dbReference type="Pfam" id="PF00225">
    <property type="entry name" value="Kinesin"/>
    <property type="match status" value="1"/>
</dbReference>
<evidence type="ECO:0000256" key="23">
    <source>
        <dbReference type="SAM" id="Phobius"/>
    </source>
</evidence>
<dbReference type="CDD" id="cd11056">
    <property type="entry name" value="CYP6-like"/>
    <property type="match status" value="2"/>
</dbReference>
<evidence type="ECO:0000259" key="24">
    <source>
        <dbReference type="PROSITE" id="PS50067"/>
    </source>
</evidence>
<dbReference type="InterPro" id="IPR017972">
    <property type="entry name" value="Cyt_P450_CS"/>
</dbReference>
<comment type="similarity">
    <text evidence="20">Belongs to the TRAFAC class myosin-kinesin ATPase superfamily. Kinesin family. KIN-5/BimC subfamily.</text>
</comment>
<dbReference type="SMART" id="SM00129">
    <property type="entry name" value="KISc"/>
    <property type="match status" value="1"/>
</dbReference>
<evidence type="ECO:0000256" key="11">
    <source>
        <dbReference type="ARBA" id="ARBA00022824"/>
    </source>
</evidence>
<evidence type="ECO:0000256" key="2">
    <source>
        <dbReference type="ARBA" id="ARBA00004174"/>
    </source>
</evidence>
<dbReference type="GO" id="GO:0005874">
    <property type="term" value="C:microtubule"/>
    <property type="evidence" value="ECO:0007669"/>
    <property type="project" value="UniProtKB-KW"/>
</dbReference>
<keyword evidence="17 23" id="KW-0472">Membrane</keyword>
<evidence type="ECO:0000256" key="10">
    <source>
        <dbReference type="ARBA" id="ARBA00022741"/>
    </source>
</evidence>
<evidence type="ECO:0000256" key="4">
    <source>
        <dbReference type="ARBA" id="ARBA00004406"/>
    </source>
</evidence>
<dbReference type="InterPro" id="IPR019821">
    <property type="entry name" value="Kinesin_motor_CS"/>
</dbReference>
<dbReference type="InterPro" id="IPR036396">
    <property type="entry name" value="Cyt_P450_sf"/>
</dbReference>
<dbReference type="GO" id="GO:0004497">
    <property type="term" value="F:monooxygenase activity"/>
    <property type="evidence" value="ECO:0007669"/>
    <property type="project" value="UniProtKB-KW"/>
</dbReference>
<evidence type="ECO:0000256" key="21">
    <source>
        <dbReference type="PROSITE-ProRule" id="PRU00283"/>
    </source>
</evidence>
<keyword evidence="15" id="KW-0408">Iron</keyword>
<feature type="transmembrane region" description="Helical" evidence="23">
    <location>
        <begin position="888"/>
        <end position="908"/>
    </location>
</feature>
<evidence type="ECO:0000256" key="12">
    <source>
        <dbReference type="ARBA" id="ARBA00022840"/>
    </source>
</evidence>
<evidence type="ECO:0000313" key="25">
    <source>
        <dbReference type="EMBL" id="KAK4879222.1"/>
    </source>
</evidence>
<keyword evidence="9" id="KW-0479">Metal-binding</keyword>
<gene>
    <name evidence="25" type="ORF">RN001_007368</name>
</gene>
<protein>
    <recommendedName>
        <fullName evidence="24">Kinesin motor domain-containing protein</fullName>
    </recommendedName>
</protein>
<evidence type="ECO:0000256" key="22">
    <source>
        <dbReference type="SAM" id="Coils"/>
    </source>
</evidence>
<evidence type="ECO:0000256" key="16">
    <source>
        <dbReference type="ARBA" id="ARBA00023033"/>
    </source>
</evidence>
<keyword evidence="7" id="KW-0349">Heme</keyword>
<keyword evidence="19" id="KW-0206">Cytoskeleton</keyword>
<proteinExistence type="inferred from homology"/>
<evidence type="ECO:0000256" key="8">
    <source>
        <dbReference type="ARBA" id="ARBA00022701"/>
    </source>
</evidence>
<dbReference type="PROSITE" id="PS50067">
    <property type="entry name" value="KINESIN_MOTOR_2"/>
    <property type="match status" value="1"/>
</dbReference>
<keyword evidence="23" id="KW-0812">Transmembrane</keyword>
<dbReference type="GO" id="GO:0005789">
    <property type="term" value="C:endoplasmic reticulum membrane"/>
    <property type="evidence" value="ECO:0007669"/>
    <property type="project" value="UniProtKB-SubCell"/>
</dbReference>
<keyword evidence="14" id="KW-0560">Oxidoreductase</keyword>
<dbReference type="GO" id="GO:0008017">
    <property type="term" value="F:microtubule binding"/>
    <property type="evidence" value="ECO:0007669"/>
    <property type="project" value="InterPro"/>
</dbReference>
<comment type="caution">
    <text evidence="25">The sequence shown here is derived from an EMBL/GenBank/DDBJ whole genome shotgun (WGS) entry which is preliminary data.</text>
</comment>
<accession>A0AAN7P879</accession>
<evidence type="ECO:0000256" key="9">
    <source>
        <dbReference type="ARBA" id="ARBA00022723"/>
    </source>
</evidence>
<evidence type="ECO:0000256" key="15">
    <source>
        <dbReference type="ARBA" id="ARBA00023004"/>
    </source>
</evidence>
<evidence type="ECO:0000256" key="6">
    <source>
        <dbReference type="ARBA" id="ARBA00022490"/>
    </source>
</evidence>
<evidence type="ECO:0000256" key="19">
    <source>
        <dbReference type="ARBA" id="ARBA00023212"/>
    </source>
</evidence>
<keyword evidence="10 21" id="KW-0547">Nucleotide-binding</keyword>
<keyword evidence="11" id="KW-0256">Endoplasmic reticulum</keyword>
<dbReference type="PRINTS" id="PR00380">
    <property type="entry name" value="KINESINHEAVY"/>
</dbReference>
<reference evidence="26" key="1">
    <citation type="submission" date="2023-01" db="EMBL/GenBank/DDBJ databases">
        <title>Key to firefly adult light organ development and bioluminescence: homeobox transcription factors regulate luciferase expression and transportation to peroxisome.</title>
        <authorList>
            <person name="Fu X."/>
        </authorList>
    </citation>
    <scope>NUCLEOTIDE SEQUENCE [LARGE SCALE GENOMIC DNA]</scope>
</reference>
<dbReference type="GO" id="GO:0020037">
    <property type="term" value="F:heme binding"/>
    <property type="evidence" value="ECO:0007669"/>
    <property type="project" value="InterPro"/>
</dbReference>
<dbReference type="GO" id="GO:0005524">
    <property type="term" value="F:ATP binding"/>
    <property type="evidence" value="ECO:0007669"/>
    <property type="project" value="UniProtKB-UniRule"/>
</dbReference>
<dbReference type="SUPFAM" id="SSF52540">
    <property type="entry name" value="P-loop containing nucleoside triphosphate hydrolases"/>
    <property type="match status" value="1"/>
</dbReference>
<evidence type="ECO:0000256" key="13">
    <source>
        <dbReference type="ARBA" id="ARBA00022848"/>
    </source>
</evidence>
<feature type="domain" description="Kinesin motor" evidence="24">
    <location>
        <begin position="13"/>
        <end position="358"/>
    </location>
</feature>
<dbReference type="PANTHER" id="PTHR24292:SF45">
    <property type="entry name" value="CYTOCHROME P450 6G1-RELATED"/>
    <property type="match status" value="1"/>
</dbReference>
<dbReference type="Pfam" id="PF00067">
    <property type="entry name" value="p450"/>
    <property type="match status" value="3"/>
</dbReference>
<dbReference type="InterPro" id="IPR001128">
    <property type="entry name" value="Cyt_P450"/>
</dbReference>
<keyword evidence="16" id="KW-0503">Monooxygenase</keyword>
<comment type="cofactor">
    <cofactor evidence="1">
        <name>heme</name>
        <dbReference type="ChEBI" id="CHEBI:30413"/>
    </cofactor>
</comment>
<keyword evidence="13" id="KW-0492">Microsome</keyword>
<dbReference type="InterPro" id="IPR036961">
    <property type="entry name" value="Kinesin_motor_dom_sf"/>
</dbReference>
<evidence type="ECO:0000256" key="7">
    <source>
        <dbReference type="ARBA" id="ARBA00022617"/>
    </source>
</evidence>
<evidence type="ECO:0000256" key="14">
    <source>
        <dbReference type="ARBA" id="ARBA00023002"/>
    </source>
</evidence>
<dbReference type="GO" id="GO:0007010">
    <property type="term" value="P:cytoskeleton organization"/>
    <property type="evidence" value="ECO:0007669"/>
    <property type="project" value="UniProtKB-ARBA"/>
</dbReference>
<evidence type="ECO:0000256" key="17">
    <source>
        <dbReference type="ARBA" id="ARBA00023136"/>
    </source>
</evidence>
<dbReference type="PANTHER" id="PTHR24292">
    <property type="entry name" value="CYTOCHROME P450"/>
    <property type="match status" value="1"/>
</dbReference>
<dbReference type="GO" id="GO:0016705">
    <property type="term" value="F:oxidoreductase activity, acting on paired donors, with incorporation or reduction of molecular oxygen"/>
    <property type="evidence" value="ECO:0007669"/>
    <property type="project" value="InterPro"/>
</dbReference>
<evidence type="ECO:0000313" key="26">
    <source>
        <dbReference type="Proteomes" id="UP001353858"/>
    </source>
</evidence>
<dbReference type="Gene3D" id="1.10.630.10">
    <property type="entry name" value="Cytochrome P450"/>
    <property type="match status" value="2"/>
</dbReference>
<evidence type="ECO:0000256" key="20">
    <source>
        <dbReference type="ARBA" id="ARBA00034704"/>
    </source>
</evidence>
<dbReference type="FunFam" id="3.40.850.10:FF:000019">
    <property type="entry name" value="Kinesin-like protein KIN-5D"/>
    <property type="match status" value="1"/>
</dbReference>
<keyword evidence="23" id="KW-1133">Transmembrane helix</keyword>
<organism evidence="25 26">
    <name type="scientific">Aquatica leii</name>
    <dbReference type="NCBI Taxonomy" id="1421715"/>
    <lineage>
        <taxon>Eukaryota</taxon>
        <taxon>Metazoa</taxon>
        <taxon>Ecdysozoa</taxon>
        <taxon>Arthropoda</taxon>
        <taxon>Hexapoda</taxon>
        <taxon>Insecta</taxon>
        <taxon>Pterygota</taxon>
        <taxon>Neoptera</taxon>
        <taxon>Endopterygota</taxon>
        <taxon>Coleoptera</taxon>
        <taxon>Polyphaga</taxon>
        <taxon>Elateriformia</taxon>
        <taxon>Elateroidea</taxon>
        <taxon>Lampyridae</taxon>
        <taxon>Luciolinae</taxon>
        <taxon>Aquatica</taxon>
    </lineage>
</organism>
<feature type="binding site" evidence="21">
    <location>
        <begin position="90"/>
        <end position="97"/>
    </location>
    <ligand>
        <name>ATP</name>
        <dbReference type="ChEBI" id="CHEBI:30616"/>
    </ligand>
</feature>
<dbReference type="InterPro" id="IPR001752">
    <property type="entry name" value="Kinesin_motor_dom"/>
</dbReference>
<evidence type="ECO:0000256" key="1">
    <source>
        <dbReference type="ARBA" id="ARBA00001971"/>
    </source>
</evidence>
<dbReference type="GO" id="GO:0007018">
    <property type="term" value="P:microtubule-based movement"/>
    <property type="evidence" value="ECO:0007669"/>
    <property type="project" value="InterPro"/>
</dbReference>
<feature type="coiled-coil region" evidence="22">
    <location>
        <begin position="425"/>
        <end position="494"/>
    </location>
</feature>
<keyword evidence="26" id="KW-1185">Reference proteome</keyword>
<keyword evidence="6" id="KW-0963">Cytoplasm</keyword>
<sequence>MSNINKSKGNFQPIGVYVRLRPFNETEQRSSIIQVRNSKEIVVCANNEKKFSYDGVFGVNSSQAALYHTVVSPLIAEILSGYNCTVFAYGQTGSGKTFTMTEGISSLQPLNSLENIYLSSPNPANHYVLNAESGLIPRVLCDLFRELQALEQQYTVRCSYLEIYNEDLRDLLSIDEEQGRLRIYDDQRNKGGVIVQGIEEVTVHNTFSAMQLLQKGQERRHTASTQMNERSSRSHTIFTIIVHTREVTKDGEEIVKMGKINLVDLAGSENINRSGAVDRRAREAGNINQSLLTLGRVIKSLSEKKAHIPFRESKLTRILQDSLGGRTKTSIIATISPCATNMEETLSTLDYAHRARGITNKPETNERISQKKLLSQYVEEIARLRKDLNAAHTGKGVLLHSDNYEKLIIEQKTQKEEISKKILYIKDLKEQLKYVEEQKEIREREWIETCISFEQTRLELEKIKRMYQKTELERKEQEYLAQRYQQNAEHLHQEAKGLLSIIKSSSHNESVLGDKVTKLYEVTNANTEAVKRSCKNMQDMCHTIRTKALDLTKSSEDFNREMLESIANIQQRRLENYDKMNILKSMINSDHSDGDDLFHNLLKLNEIDLQKFKETILDCCKKCIEEVISYQEWDYKEIQSLRELLLSKEEQTKSDLLRLNQTLDSLSAVLSQSGLRNDLQVYSNNFTDDFNACLKDSHNLQSTDDCSTKLINIYQDLSAIMETELDPVESEQRKINNRYFECISLIKDQQNLLETNLSKFKQKLKRFQKKFTKSIFKAKDLTHRYIKENFDQVTEAIRKDHDHFFIQIDNANTEAQRVFNEKFNTIQSGINKSSDELFLTLSSVKTCNDDLHRKIKDLSQHFQQYNSNINDRMKQLKSSSNAISQDNFVPLILVLALSIFGLLYYHYFFQRFNYWKIRGVPYIKPTFFFGSFLTIGTGRVHPGKYLGNLYNTFPGPYFGFFAFNRPYLVAKEPEFIKTLLIKDFRHFSNRHFISDSSIDPITSNGLFNIKEPTWKWLRSKMTQFFSLGKLKLMVPLINECNKGLHDYVAKNVGKNIEAKEMCAKYTTDAITTCFFGIATNSFDAEAGFRTAGRRIMSTSLSRTLKVLSYYYAPVLVKLFRFPFVENTACEFLEKVFLQTFSKRESNNIRRNDLIDILLKLRNQDAECNGFKFTDKNMVAQAITFFSAGVESSASALAFTLHELCVHKEIQERVRKEIQDTVAKRGKVSYEAIQDMKYLNMVVDVPDTGLTIEKGTPIVISIYGLHYNEKYFPNPFKFDPERFNEDNIGRIENCTYLAFGDGPRNCIGPYFGFFAFNRPYLVAKEPEFIKTLLIKDFRHFSNRHFISDSSIDPITSNGLFNIKEPTWKWLRSKMTQFFSLGKLKLMVPLINECNKGLHDYVAKNVGKNIEAKEMCAKYTTDAITTCFFGIATNSFDAEAGFRTAGRRIMSTSLSRTLKVLSYYYAPVLVKLFRFPFVENTACEFLEKVFLQTFSKRESNNIRRNDLIDILLKLRNQDAECNGFKFTDKNMVAQAITFFSAGVESSASALAFTLHELCVHKEIQERVRKEIQDTVAKRGKVSYEAIQEMKYLNMVVDVPDTGLTIEKGTPIVISIYGLHYNEKYFSNPFKFDPERFNEDNIGHIENCTYLAFGDGPRNCIGQMLTHIITKMGVIEILRNFSIERNAKTREPVVLHPFPIIVADGGLPLTFKYLPK</sequence>
<evidence type="ECO:0000256" key="5">
    <source>
        <dbReference type="ARBA" id="ARBA00010617"/>
    </source>
</evidence>
<name>A0AAN7P879_9COLE</name>
<dbReference type="GO" id="GO:0003777">
    <property type="term" value="F:microtubule motor activity"/>
    <property type="evidence" value="ECO:0007669"/>
    <property type="project" value="InterPro"/>
</dbReference>
<evidence type="ECO:0000256" key="3">
    <source>
        <dbReference type="ARBA" id="ARBA00004245"/>
    </source>
</evidence>
<dbReference type="Proteomes" id="UP001353858">
    <property type="component" value="Unassembled WGS sequence"/>
</dbReference>
<comment type="similarity">
    <text evidence="5">Belongs to the cytochrome P450 family.</text>
</comment>
<dbReference type="InterPro" id="IPR050476">
    <property type="entry name" value="Insect_CytP450_Detox"/>
</dbReference>
<keyword evidence="8" id="KW-0493">Microtubule</keyword>
<comment type="subcellular location">
    <subcellularLocation>
        <location evidence="3">Cytoplasm</location>
        <location evidence="3">Cytoskeleton</location>
    </subcellularLocation>
    <subcellularLocation>
        <location evidence="4">Endoplasmic reticulum membrane</location>
        <topology evidence="4">Peripheral membrane protein</topology>
    </subcellularLocation>
    <subcellularLocation>
        <location evidence="2">Microsome membrane</location>
        <topology evidence="2">Peripheral membrane protein</topology>
    </subcellularLocation>
</comment>
<dbReference type="InterPro" id="IPR027417">
    <property type="entry name" value="P-loop_NTPase"/>
</dbReference>
<keyword evidence="22" id="KW-0175">Coiled coil</keyword>
<dbReference type="Gene3D" id="3.40.850.10">
    <property type="entry name" value="Kinesin motor domain"/>
    <property type="match status" value="1"/>
</dbReference>
<keyword evidence="18 21" id="KW-0505">Motor protein</keyword>
<dbReference type="PROSITE" id="PS00411">
    <property type="entry name" value="KINESIN_MOTOR_1"/>
    <property type="match status" value="1"/>
</dbReference>